<reference evidence="1 2" key="1">
    <citation type="journal article" date="2014" name="Genome Biol. Evol.">
        <title>The genome of the myxosporean Thelohanellus kitauei shows adaptations to nutrient acquisition within its fish host.</title>
        <authorList>
            <person name="Yang Y."/>
            <person name="Xiong J."/>
            <person name="Zhou Z."/>
            <person name="Huo F."/>
            <person name="Miao W."/>
            <person name="Ran C."/>
            <person name="Liu Y."/>
            <person name="Zhang J."/>
            <person name="Feng J."/>
            <person name="Wang M."/>
            <person name="Wang M."/>
            <person name="Wang L."/>
            <person name="Yao B."/>
        </authorList>
    </citation>
    <scope>NUCLEOTIDE SEQUENCE [LARGE SCALE GENOMIC DNA]</scope>
    <source>
        <strain evidence="1">Wuqing</strain>
    </source>
</reference>
<accession>A0A0C2JHL7</accession>
<proteinExistence type="predicted"/>
<evidence type="ECO:0000313" key="1">
    <source>
        <dbReference type="EMBL" id="KII68798.1"/>
    </source>
</evidence>
<sequence length="105" mass="12253">MHTLGSFKRFKLESLFQSFKRPGERIDNDFEKKILIINLGGPQTRSQKARVSSSILYTNRSDLHLLTAAIGRQRHEFDIRFKYQNYTVTVHSHFDSTYGHPKIIA</sequence>
<gene>
    <name evidence="1" type="ORF">RF11_15067</name>
</gene>
<dbReference type="Proteomes" id="UP000031668">
    <property type="component" value="Unassembled WGS sequence"/>
</dbReference>
<organism evidence="1 2">
    <name type="scientific">Thelohanellus kitauei</name>
    <name type="common">Myxosporean</name>
    <dbReference type="NCBI Taxonomy" id="669202"/>
    <lineage>
        <taxon>Eukaryota</taxon>
        <taxon>Metazoa</taxon>
        <taxon>Cnidaria</taxon>
        <taxon>Myxozoa</taxon>
        <taxon>Myxosporea</taxon>
        <taxon>Bivalvulida</taxon>
        <taxon>Platysporina</taxon>
        <taxon>Myxobolidae</taxon>
        <taxon>Thelohanellus</taxon>
    </lineage>
</organism>
<dbReference type="AlphaFoldDB" id="A0A0C2JHL7"/>
<evidence type="ECO:0000313" key="2">
    <source>
        <dbReference type="Proteomes" id="UP000031668"/>
    </source>
</evidence>
<comment type="caution">
    <text evidence="1">The sequence shown here is derived from an EMBL/GenBank/DDBJ whole genome shotgun (WGS) entry which is preliminary data.</text>
</comment>
<dbReference type="EMBL" id="JWZT01002709">
    <property type="protein sequence ID" value="KII68798.1"/>
    <property type="molecule type" value="Genomic_DNA"/>
</dbReference>
<protein>
    <submittedName>
        <fullName evidence="1">Uncharacterized protein</fullName>
    </submittedName>
</protein>
<name>A0A0C2JHL7_THEKT</name>
<keyword evidence="2" id="KW-1185">Reference proteome</keyword>